<dbReference type="PRINTS" id="PR00114">
    <property type="entry name" value="STPHPHTASE"/>
</dbReference>
<dbReference type="PANTHER" id="PTHR11668:SF199">
    <property type="entry name" value="SERINE_THREONINE-PROTEIN PHOSPHATASE"/>
    <property type="match status" value="1"/>
</dbReference>
<dbReference type="InterPro" id="IPR050341">
    <property type="entry name" value="PP1_catalytic_subunit"/>
</dbReference>
<dbReference type="GO" id="GO:0005737">
    <property type="term" value="C:cytoplasm"/>
    <property type="evidence" value="ECO:0007669"/>
    <property type="project" value="TreeGrafter"/>
</dbReference>
<dbReference type="Proteomes" id="UP000887565">
    <property type="component" value="Unplaced"/>
</dbReference>
<protein>
    <submittedName>
        <fullName evidence="2">Uncharacterized protein</fullName>
    </submittedName>
</protein>
<evidence type="ECO:0000313" key="1">
    <source>
        <dbReference type="Proteomes" id="UP000887565"/>
    </source>
</evidence>
<dbReference type="SUPFAM" id="SSF56300">
    <property type="entry name" value="Metallo-dependent phosphatases"/>
    <property type="match status" value="1"/>
</dbReference>
<organism evidence="1 2">
    <name type="scientific">Romanomermis culicivorax</name>
    <name type="common">Nematode worm</name>
    <dbReference type="NCBI Taxonomy" id="13658"/>
    <lineage>
        <taxon>Eukaryota</taxon>
        <taxon>Metazoa</taxon>
        <taxon>Ecdysozoa</taxon>
        <taxon>Nematoda</taxon>
        <taxon>Enoplea</taxon>
        <taxon>Dorylaimia</taxon>
        <taxon>Mermithida</taxon>
        <taxon>Mermithoidea</taxon>
        <taxon>Mermithidae</taxon>
        <taxon>Romanomermis</taxon>
    </lineage>
</organism>
<dbReference type="GO" id="GO:0004722">
    <property type="term" value="F:protein serine/threonine phosphatase activity"/>
    <property type="evidence" value="ECO:0007669"/>
    <property type="project" value="TreeGrafter"/>
</dbReference>
<dbReference type="WBParaSite" id="nRc.2.0.1.t27579-RA">
    <property type="protein sequence ID" value="nRc.2.0.1.t27579-RA"/>
    <property type="gene ID" value="nRc.2.0.1.g27579"/>
</dbReference>
<keyword evidence="1" id="KW-1185">Reference proteome</keyword>
<proteinExistence type="predicted"/>
<dbReference type="GO" id="GO:0005634">
    <property type="term" value="C:nucleus"/>
    <property type="evidence" value="ECO:0007669"/>
    <property type="project" value="TreeGrafter"/>
</dbReference>
<accession>A0A915JMX4</accession>
<evidence type="ECO:0000313" key="2">
    <source>
        <dbReference type="WBParaSite" id="nRc.2.0.1.t27579-RA"/>
    </source>
</evidence>
<dbReference type="InterPro" id="IPR006186">
    <property type="entry name" value="Ser/Thr-sp_prot-phosphatase"/>
</dbReference>
<dbReference type="AlphaFoldDB" id="A0A915JMX4"/>
<dbReference type="Gene3D" id="3.60.21.10">
    <property type="match status" value="1"/>
</dbReference>
<name>A0A915JMX4_ROMCU</name>
<dbReference type="PANTHER" id="PTHR11668">
    <property type="entry name" value="SERINE/THREONINE PROTEIN PHOSPHATASE"/>
    <property type="match status" value="1"/>
</dbReference>
<sequence length="148" mass="16170">MNRFEPSLQKNIVGFVANIRGISHRFGEDIVSQFCAKNKLSLIARAHQVVNEGYEFFADFKLITLFSAPNYCGQFLNNGAALRITETMKWSLIEGGAADIVRVAGAAADVDGVVAASGVYWPASGTRQSAAFQLPPLDTFSILKFEMF</sequence>
<reference evidence="2" key="1">
    <citation type="submission" date="2022-11" db="UniProtKB">
        <authorList>
            <consortium name="WormBaseParasite"/>
        </authorList>
    </citation>
    <scope>IDENTIFICATION</scope>
</reference>
<dbReference type="InterPro" id="IPR029052">
    <property type="entry name" value="Metallo-depent_PP-like"/>
</dbReference>